<dbReference type="InterPro" id="IPR011004">
    <property type="entry name" value="Trimer_LpxA-like_sf"/>
</dbReference>
<sequence>GLEQMLEHFKKTNVGRKIIIVPEETPLGTGGAMRNCFKYLTGTTAVFNGDVVSSIDLEKMLKYHYSKSAKGTLALWEVDNPNRFGVVKYVNGEILEFQEKPQKGEEVSNLINAGTYILEPEIIEMIPKGEKISIERDIYPKIVGNGLYGMPFHGFFIDAGTPESYLEANFKLLKPNGQEINPKIRKNVQVDVNVNISNSIIGPNVIIGENSVIEKCVISDSVILPGTKLYGGTITNSIVGPNISLNKDVNRTLITPEGKKVF</sequence>
<dbReference type="InterPro" id="IPR005835">
    <property type="entry name" value="NTP_transferase_dom"/>
</dbReference>
<evidence type="ECO:0000313" key="2">
    <source>
        <dbReference type="EMBL" id="SVB68224.1"/>
    </source>
</evidence>
<dbReference type="Pfam" id="PF00132">
    <property type="entry name" value="Hexapep"/>
    <property type="match status" value="1"/>
</dbReference>
<proteinExistence type="predicted"/>
<dbReference type="InterPro" id="IPR001451">
    <property type="entry name" value="Hexapep"/>
</dbReference>
<organism evidence="2">
    <name type="scientific">marine metagenome</name>
    <dbReference type="NCBI Taxonomy" id="408172"/>
    <lineage>
        <taxon>unclassified sequences</taxon>
        <taxon>metagenomes</taxon>
        <taxon>ecological metagenomes</taxon>
    </lineage>
</organism>
<evidence type="ECO:0000259" key="1">
    <source>
        <dbReference type="Pfam" id="PF00483"/>
    </source>
</evidence>
<dbReference type="InterPro" id="IPR029044">
    <property type="entry name" value="Nucleotide-diphossugar_trans"/>
</dbReference>
<dbReference type="CDD" id="cd04181">
    <property type="entry name" value="NTP_transferase"/>
    <property type="match status" value="1"/>
</dbReference>
<dbReference type="EMBL" id="UINC01052653">
    <property type="protein sequence ID" value="SVB68224.1"/>
    <property type="molecule type" value="Genomic_DNA"/>
</dbReference>
<dbReference type="InterPro" id="IPR050486">
    <property type="entry name" value="Mannose-1P_guanyltransferase"/>
</dbReference>
<dbReference type="AlphaFoldDB" id="A0A382G0U6"/>
<dbReference type="Pfam" id="PF00483">
    <property type="entry name" value="NTP_transferase"/>
    <property type="match status" value="1"/>
</dbReference>
<gene>
    <name evidence="2" type="ORF">METZ01_LOCUS221078</name>
</gene>
<accession>A0A382G0U6</accession>
<feature type="domain" description="Nucleotidyl transferase" evidence="1">
    <location>
        <begin position="5"/>
        <end position="173"/>
    </location>
</feature>
<protein>
    <recommendedName>
        <fullName evidence="1">Nucleotidyl transferase domain-containing protein</fullName>
    </recommendedName>
</protein>
<dbReference type="PANTHER" id="PTHR22572">
    <property type="entry name" value="SUGAR-1-PHOSPHATE GUANYL TRANSFERASE"/>
    <property type="match status" value="1"/>
</dbReference>
<dbReference type="SUPFAM" id="SSF53448">
    <property type="entry name" value="Nucleotide-diphospho-sugar transferases"/>
    <property type="match status" value="1"/>
</dbReference>
<dbReference type="Gene3D" id="3.90.550.10">
    <property type="entry name" value="Spore Coat Polysaccharide Biosynthesis Protein SpsA, Chain A"/>
    <property type="match status" value="1"/>
</dbReference>
<feature type="non-terminal residue" evidence="2">
    <location>
        <position position="1"/>
    </location>
</feature>
<dbReference type="SUPFAM" id="SSF51161">
    <property type="entry name" value="Trimeric LpxA-like enzymes"/>
    <property type="match status" value="1"/>
</dbReference>
<reference evidence="2" key="1">
    <citation type="submission" date="2018-05" db="EMBL/GenBank/DDBJ databases">
        <authorList>
            <person name="Lanie J.A."/>
            <person name="Ng W.-L."/>
            <person name="Kazmierczak K.M."/>
            <person name="Andrzejewski T.M."/>
            <person name="Davidsen T.M."/>
            <person name="Wayne K.J."/>
            <person name="Tettelin H."/>
            <person name="Glass J.I."/>
            <person name="Rusch D."/>
            <person name="Podicherti R."/>
            <person name="Tsui H.-C.T."/>
            <person name="Winkler M.E."/>
        </authorList>
    </citation>
    <scope>NUCLEOTIDE SEQUENCE</scope>
</reference>
<dbReference type="Gene3D" id="2.160.10.10">
    <property type="entry name" value="Hexapeptide repeat proteins"/>
    <property type="match status" value="1"/>
</dbReference>
<name>A0A382G0U6_9ZZZZ</name>